<feature type="compositionally biased region" description="Polar residues" evidence="1">
    <location>
        <begin position="76"/>
        <end position="100"/>
    </location>
</feature>
<proteinExistence type="predicted"/>
<accession>A0AAV4RTH7</accession>
<dbReference type="EMBL" id="BPLQ01006728">
    <property type="protein sequence ID" value="GIY24730.1"/>
    <property type="molecule type" value="Genomic_DNA"/>
</dbReference>
<gene>
    <name evidence="2" type="primary">Dscam_15</name>
    <name evidence="2" type="ORF">CDAR_401691</name>
</gene>
<feature type="region of interest" description="Disordered" evidence="1">
    <location>
        <begin position="76"/>
        <end position="102"/>
    </location>
</feature>
<comment type="caution">
    <text evidence="2">The sequence shown here is derived from an EMBL/GenBank/DDBJ whole genome shotgun (WGS) entry which is preliminary data.</text>
</comment>
<reference evidence="2 3" key="1">
    <citation type="submission" date="2021-06" db="EMBL/GenBank/DDBJ databases">
        <title>Caerostris darwini draft genome.</title>
        <authorList>
            <person name="Kono N."/>
            <person name="Arakawa K."/>
        </authorList>
    </citation>
    <scope>NUCLEOTIDE SEQUENCE [LARGE SCALE GENOMIC DNA]</scope>
</reference>
<evidence type="ECO:0000313" key="3">
    <source>
        <dbReference type="Proteomes" id="UP001054837"/>
    </source>
</evidence>
<keyword evidence="3" id="KW-1185">Reference proteome</keyword>
<dbReference type="Proteomes" id="UP001054837">
    <property type="component" value="Unassembled WGS sequence"/>
</dbReference>
<sequence>MLVEIIKYYNGADDWQECLRPDWLWPGYSQLVAPRKNYAAIYLEDLVAGIGVEYDSQKIAADSLLMSEVSQKSLSGKQSINGSHYSSPTRGQHQFTGSKSGEQRSKWKMGHLEFSWKYFSEMLISKVMHREMYCCGWRNMLLEIGKSLV</sequence>
<protein>
    <submittedName>
        <fullName evidence="2">Down syndrome cell adhesion molecule</fullName>
    </submittedName>
</protein>
<evidence type="ECO:0000313" key="2">
    <source>
        <dbReference type="EMBL" id="GIY24730.1"/>
    </source>
</evidence>
<organism evidence="2 3">
    <name type="scientific">Caerostris darwini</name>
    <dbReference type="NCBI Taxonomy" id="1538125"/>
    <lineage>
        <taxon>Eukaryota</taxon>
        <taxon>Metazoa</taxon>
        <taxon>Ecdysozoa</taxon>
        <taxon>Arthropoda</taxon>
        <taxon>Chelicerata</taxon>
        <taxon>Arachnida</taxon>
        <taxon>Araneae</taxon>
        <taxon>Araneomorphae</taxon>
        <taxon>Entelegynae</taxon>
        <taxon>Araneoidea</taxon>
        <taxon>Araneidae</taxon>
        <taxon>Caerostris</taxon>
    </lineage>
</organism>
<dbReference type="AlphaFoldDB" id="A0AAV4RTH7"/>
<evidence type="ECO:0000256" key="1">
    <source>
        <dbReference type="SAM" id="MobiDB-lite"/>
    </source>
</evidence>
<name>A0AAV4RTH7_9ARAC</name>